<feature type="domain" description="Cytidyltransferase-like" evidence="12">
    <location>
        <begin position="10"/>
        <end position="168"/>
    </location>
</feature>
<name>A0ABR8Y9B8_9BACT</name>
<evidence type="ECO:0000256" key="1">
    <source>
        <dbReference type="ARBA" id="ARBA00002324"/>
    </source>
</evidence>
<dbReference type="SUPFAM" id="SSF52374">
    <property type="entry name" value="Nucleotidylyl transferase"/>
    <property type="match status" value="1"/>
</dbReference>
<keyword evidence="8 11" id="KW-0067">ATP-binding</keyword>
<comment type="pathway">
    <text evidence="2 11">Cofactor biosynthesis; NAD(+) biosynthesis; deamido-NAD(+) from nicotinate D-ribonucleotide: step 1/1.</text>
</comment>
<dbReference type="CDD" id="cd02165">
    <property type="entry name" value="NMNAT"/>
    <property type="match status" value="1"/>
</dbReference>
<keyword evidence="4 11" id="KW-0662">Pyridine nucleotide biosynthesis</keyword>
<comment type="function">
    <text evidence="1 11">Catalyzes the reversible adenylation of nicotinate mononucleotide (NaMN) to nicotinic acid adenine dinucleotide (NaAD).</text>
</comment>
<accession>A0ABR8Y9B8</accession>
<dbReference type="InterPro" id="IPR005248">
    <property type="entry name" value="NadD/NMNAT"/>
</dbReference>
<evidence type="ECO:0000256" key="11">
    <source>
        <dbReference type="HAMAP-Rule" id="MF_00244"/>
    </source>
</evidence>
<dbReference type="NCBIfam" id="NF000840">
    <property type="entry name" value="PRK00071.1-3"/>
    <property type="match status" value="1"/>
</dbReference>
<evidence type="ECO:0000259" key="12">
    <source>
        <dbReference type="Pfam" id="PF01467"/>
    </source>
</evidence>
<dbReference type="EC" id="2.7.7.18" evidence="11"/>
<dbReference type="HAMAP" id="MF_00244">
    <property type="entry name" value="NaMN_adenylyltr"/>
    <property type="match status" value="1"/>
</dbReference>
<evidence type="ECO:0000256" key="6">
    <source>
        <dbReference type="ARBA" id="ARBA00022695"/>
    </source>
</evidence>
<dbReference type="NCBIfam" id="TIGR00125">
    <property type="entry name" value="cyt_tran_rel"/>
    <property type="match status" value="1"/>
</dbReference>
<evidence type="ECO:0000256" key="9">
    <source>
        <dbReference type="ARBA" id="ARBA00023027"/>
    </source>
</evidence>
<comment type="caution">
    <text evidence="13">The sequence shown here is derived from an EMBL/GenBank/DDBJ whole genome shotgun (WGS) entry which is preliminary data.</text>
</comment>
<dbReference type="PANTHER" id="PTHR39321">
    <property type="entry name" value="NICOTINATE-NUCLEOTIDE ADENYLYLTRANSFERASE-RELATED"/>
    <property type="match status" value="1"/>
</dbReference>
<comment type="similarity">
    <text evidence="3 11">Belongs to the NadD family.</text>
</comment>
<evidence type="ECO:0000256" key="4">
    <source>
        <dbReference type="ARBA" id="ARBA00022642"/>
    </source>
</evidence>
<evidence type="ECO:0000256" key="10">
    <source>
        <dbReference type="ARBA" id="ARBA00048721"/>
    </source>
</evidence>
<gene>
    <name evidence="11" type="primary">nadD</name>
    <name evidence="13" type="ORF">H9625_10235</name>
</gene>
<evidence type="ECO:0000256" key="3">
    <source>
        <dbReference type="ARBA" id="ARBA00009014"/>
    </source>
</evidence>
<keyword evidence="5 11" id="KW-0808">Transferase</keyword>
<evidence type="ECO:0000256" key="8">
    <source>
        <dbReference type="ARBA" id="ARBA00022840"/>
    </source>
</evidence>
<evidence type="ECO:0000256" key="2">
    <source>
        <dbReference type="ARBA" id="ARBA00005019"/>
    </source>
</evidence>
<evidence type="ECO:0000256" key="5">
    <source>
        <dbReference type="ARBA" id="ARBA00022679"/>
    </source>
</evidence>
<evidence type="ECO:0000256" key="7">
    <source>
        <dbReference type="ARBA" id="ARBA00022741"/>
    </source>
</evidence>
<dbReference type="GO" id="GO:0004515">
    <property type="term" value="F:nicotinate-nucleotide adenylyltransferase activity"/>
    <property type="evidence" value="ECO:0007669"/>
    <property type="project" value="UniProtKB-EC"/>
</dbReference>
<dbReference type="PANTHER" id="PTHR39321:SF3">
    <property type="entry name" value="PHOSPHOPANTETHEINE ADENYLYLTRANSFERASE"/>
    <property type="match status" value="1"/>
</dbReference>
<proteinExistence type="inferred from homology"/>
<dbReference type="Gene3D" id="3.40.50.620">
    <property type="entry name" value="HUPs"/>
    <property type="match status" value="1"/>
</dbReference>
<dbReference type="InterPro" id="IPR004821">
    <property type="entry name" value="Cyt_trans-like"/>
</dbReference>
<evidence type="ECO:0000313" key="14">
    <source>
        <dbReference type="Proteomes" id="UP000620874"/>
    </source>
</evidence>
<protein>
    <recommendedName>
        <fullName evidence="11">Probable nicotinate-nucleotide adenylyltransferase</fullName>
        <ecNumber evidence="11">2.7.7.18</ecNumber>
    </recommendedName>
    <alternativeName>
        <fullName evidence="11">Deamido-NAD(+) diphosphorylase</fullName>
    </alternativeName>
    <alternativeName>
        <fullName evidence="11">Deamido-NAD(+) pyrophosphorylase</fullName>
    </alternativeName>
    <alternativeName>
        <fullName evidence="11">Nicotinate mononucleotide adenylyltransferase</fullName>
        <shortName evidence="11">NaMN adenylyltransferase</shortName>
    </alternativeName>
</protein>
<dbReference type="EMBL" id="JACSPP010000030">
    <property type="protein sequence ID" value="MBD8040803.1"/>
    <property type="molecule type" value="Genomic_DNA"/>
</dbReference>
<dbReference type="NCBIfam" id="TIGR00482">
    <property type="entry name" value="nicotinate (nicotinamide) nucleotide adenylyltransferase"/>
    <property type="match status" value="1"/>
</dbReference>
<sequence length="200" mass="23349">MEKTRIKTGLFGGTFNPIHIGHLALANYLCEYEDLDEVWFLVTPQNPFKKGDHLLDDYIRLEMVEAAIAGYPHFRASDFEFGLPRPSYTVDTLRQLARTYPERDFILIIGADNWAKFAQWRAPEEILRNHSIRVYPRRGYDLTIPASYTQVKAVETPLLEISSTFIRQALAEGRDIRYFVHPEVYRIIQEKHLYQSSNQP</sequence>
<comment type="catalytic activity">
    <reaction evidence="10 11">
        <text>nicotinate beta-D-ribonucleotide + ATP + H(+) = deamido-NAD(+) + diphosphate</text>
        <dbReference type="Rhea" id="RHEA:22860"/>
        <dbReference type="ChEBI" id="CHEBI:15378"/>
        <dbReference type="ChEBI" id="CHEBI:30616"/>
        <dbReference type="ChEBI" id="CHEBI:33019"/>
        <dbReference type="ChEBI" id="CHEBI:57502"/>
        <dbReference type="ChEBI" id="CHEBI:58437"/>
        <dbReference type="EC" id="2.7.7.18"/>
    </reaction>
</comment>
<dbReference type="Proteomes" id="UP000620874">
    <property type="component" value="Unassembled WGS sequence"/>
</dbReference>
<keyword evidence="7 11" id="KW-0547">Nucleotide-binding</keyword>
<dbReference type="Pfam" id="PF01467">
    <property type="entry name" value="CTP_transf_like"/>
    <property type="match status" value="1"/>
</dbReference>
<organism evidence="13 14">
    <name type="scientific">Phocaeicola intestinalis</name>
    <dbReference type="NCBI Taxonomy" id="2762212"/>
    <lineage>
        <taxon>Bacteria</taxon>
        <taxon>Pseudomonadati</taxon>
        <taxon>Bacteroidota</taxon>
        <taxon>Bacteroidia</taxon>
        <taxon>Bacteroidales</taxon>
        <taxon>Bacteroidaceae</taxon>
        <taxon>Phocaeicola</taxon>
    </lineage>
</organism>
<evidence type="ECO:0000313" key="13">
    <source>
        <dbReference type="EMBL" id="MBD8040803.1"/>
    </source>
</evidence>
<keyword evidence="9 11" id="KW-0520">NAD</keyword>
<dbReference type="RefSeq" id="WP_022039800.1">
    <property type="nucleotide sequence ID" value="NZ_JACSPP010000030.1"/>
</dbReference>
<dbReference type="InterPro" id="IPR014729">
    <property type="entry name" value="Rossmann-like_a/b/a_fold"/>
</dbReference>
<keyword evidence="14" id="KW-1185">Reference proteome</keyword>
<reference evidence="13 14" key="1">
    <citation type="submission" date="2020-08" db="EMBL/GenBank/DDBJ databases">
        <title>A Genomic Blueprint of the Chicken Gut Microbiome.</title>
        <authorList>
            <person name="Gilroy R."/>
            <person name="Ravi A."/>
            <person name="Getino M."/>
            <person name="Pursley I."/>
            <person name="Horton D.L."/>
            <person name="Alikhan N.-F."/>
            <person name="Baker D."/>
            <person name="Gharbi K."/>
            <person name="Hall N."/>
            <person name="Watson M."/>
            <person name="Adriaenssens E.M."/>
            <person name="Foster-Nyarko E."/>
            <person name="Jarju S."/>
            <person name="Secka A."/>
            <person name="Antonio M."/>
            <person name="Oren A."/>
            <person name="Chaudhuri R."/>
            <person name="La Ragione R.M."/>
            <person name="Hildebrand F."/>
            <person name="Pallen M.J."/>
        </authorList>
    </citation>
    <scope>NUCLEOTIDE SEQUENCE [LARGE SCALE GENOMIC DNA]</scope>
    <source>
        <strain evidence="13 14">Sa1CVN1</strain>
    </source>
</reference>
<keyword evidence="6 11" id="KW-0548">Nucleotidyltransferase</keyword>